<evidence type="ECO:0000313" key="1">
    <source>
        <dbReference type="EMBL" id="HDS11140.1"/>
    </source>
</evidence>
<sequence length="147" mass="17323">MNEDINRIKRLVDVEKTKLFSTPLSFYSLSQLEIRDYVINLSNGDKKIIRKEDIYNLKKSLPEFLHEKLKIPVIINITLNQKCKYQIRGEVWQARVVEMLLRQKVSWEPNTCLSEEEVAIAIRRLGSLIHFSFKEDVWGGENESLEE</sequence>
<proteinExistence type="predicted"/>
<gene>
    <name evidence="1" type="ORF">ENO04_05980</name>
</gene>
<protein>
    <submittedName>
        <fullName evidence="1">DUF61 family protein</fullName>
    </submittedName>
</protein>
<reference evidence="1" key="1">
    <citation type="journal article" date="2020" name="mSystems">
        <title>Genome- and Community-Level Interaction Insights into Carbon Utilization and Element Cycling Functions of Hydrothermarchaeota in Hydrothermal Sediment.</title>
        <authorList>
            <person name="Zhou Z."/>
            <person name="Liu Y."/>
            <person name="Xu W."/>
            <person name="Pan J."/>
            <person name="Luo Z.H."/>
            <person name="Li M."/>
        </authorList>
    </citation>
    <scope>NUCLEOTIDE SEQUENCE [LARGE SCALE GENOMIC DNA]</scope>
    <source>
        <strain evidence="1">SpSt-123</strain>
    </source>
</reference>
<organism evidence="1">
    <name type="scientific">Fervidicoccus fontis</name>
    <dbReference type="NCBI Taxonomy" id="683846"/>
    <lineage>
        <taxon>Archaea</taxon>
        <taxon>Thermoproteota</taxon>
        <taxon>Thermoprotei</taxon>
        <taxon>Fervidicoccales</taxon>
        <taxon>Fervidicoccaceae</taxon>
        <taxon>Fervidicoccus</taxon>
    </lineage>
</organism>
<dbReference type="Pfam" id="PF01886">
    <property type="entry name" value="DUF61"/>
    <property type="match status" value="1"/>
</dbReference>
<comment type="caution">
    <text evidence="1">The sequence shown here is derived from an EMBL/GenBank/DDBJ whole genome shotgun (WGS) entry which is preliminary data.</text>
</comment>
<accession>A0A7C1E3C7</accession>
<name>A0A7C1E3C7_9CREN</name>
<dbReference type="InterPro" id="IPR002746">
    <property type="entry name" value="UPF0216"/>
</dbReference>
<dbReference type="AlphaFoldDB" id="A0A7C1E3C7"/>
<dbReference type="EMBL" id="DSDY01000179">
    <property type="protein sequence ID" value="HDS11140.1"/>
    <property type="molecule type" value="Genomic_DNA"/>
</dbReference>